<evidence type="ECO:0000313" key="4">
    <source>
        <dbReference type="EMBL" id="RFA07891.1"/>
    </source>
</evidence>
<dbReference type="InterPro" id="IPR058193">
    <property type="entry name" value="VanY/YodJ_core_dom"/>
</dbReference>
<dbReference type="RefSeq" id="WP_116413311.1">
    <property type="nucleotide sequence ID" value="NZ_NBWZ01000001.1"/>
</dbReference>
<dbReference type="OrthoDB" id="9792074at2"/>
<evidence type="ECO:0000256" key="2">
    <source>
        <dbReference type="SAM" id="Phobius"/>
    </source>
</evidence>
<dbReference type="Gene3D" id="3.30.1380.10">
    <property type="match status" value="1"/>
</dbReference>
<dbReference type="GO" id="GO:0008233">
    <property type="term" value="F:peptidase activity"/>
    <property type="evidence" value="ECO:0007669"/>
    <property type="project" value="InterPro"/>
</dbReference>
<feature type="domain" description="D-alanyl-D-alanine carboxypeptidase-like core" evidence="3">
    <location>
        <begin position="154"/>
        <end position="283"/>
    </location>
</feature>
<dbReference type="EMBL" id="NBWZ01000001">
    <property type="protein sequence ID" value="RFA07891.1"/>
    <property type="molecule type" value="Genomic_DNA"/>
</dbReference>
<proteinExistence type="predicted"/>
<keyword evidence="2" id="KW-0472">Membrane</keyword>
<feature type="compositionally biased region" description="Low complexity" evidence="1">
    <location>
        <begin position="64"/>
        <end position="93"/>
    </location>
</feature>
<comment type="caution">
    <text evidence="4">The sequence shown here is derived from an EMBL/GenBank/DDBJ whole genome shotgun (WGS) entry which is preliminary data.</text>
</comment>
<keyword evidence="2" id="KW-0812">Transmembrane</keyword>
<reference evidence="4 5" key="1">
    <citation type="submission" date="2017-04" db="EMBL/GenBank/DDBJ databases">
        <title>Comparative genome analysis of Subtercola boreus.</title>
        <authorList>
            <person name="Cho Y.-J."/>
            <person name="Cho A."/>
            <person name="Kim O.-S."/>
            <person name="Lee J.-I."/>
        </authorList>
    </citation>
    <scope>NUCLEOTIDE SEQUENCE [LARGE SCALE GENOMIC DNA]</scope>
    <source>
        <strain evidence="4 5">K300</strain>
    </source>
</reference>
<accession>A0A3E0VDR6</accession>
<sequence length="312" mass="32854">MARPRYPLSRESPPAQDDRRRRLRTRRILAAVLIVVVVAVFVGGTVIALGAVAHQFQAGAAAAALPGSTTSPDPGASAAPSASSTPTSSLAPTPSVPAAPPAPPAFDKTANSIDDPNSIWVVVNKQRPIADGANFEPPDLVDLPGDMPDPLGYMLRSDAADALHSMFVADKAEVGTQLVAQSGYRDYGVQVRAYGHYVSQLGVAGADQTSARPGFSEHQTGLAMDIMDTSSGCDLETPCFGSAPSGVWLAANAYRFGFILRYPADKTAVTGYEYEPWHFRYVGVDLATEMHNTGVSTLEEFFGLPAAPDYGG</sequence>
<dbReference type="InterPro" id="IPR009045">
    <property type="entry name" value="Zn_M74/Hedgehog-like"/>
</dbReference>
<dbReference type="Pfam" id="PF02557">
    <property type="entry name" value="VanY"/>
    <property type="match status" value="1"/>
</dbReference>
<dbReference type="InterPro" id="IPR003709">
    <property type="entry name" value="VanY-like_core_dom"/>
</dbReference>
<organism evidence="4 5">
    <name type="scientific">Subtercola boreus</name>
    <dbReference type="NCBI Taxonomy" id="120213"/>
    <lineage>
        <taxon>Bacteria</taxon>
        <taxon>Bacillati</taxon>
        <taxon>Actinomycetota</taxon>
        <taxon>Actinomycetes</taxon>
        <taxon>Micrococcales</taxon>
        <taxon>Microbacteriaceae</taxon>
        <taxon>Subtercola</taxon>
    </lineage>
</organism>
<evidence type="ECO:0000313" key="5">
    <source>
        <dbReference type="Proteomes" id="UP000256486"/>
    </source>
</evidence>
<feature type="transmembrane region" description="Helical" evidence="2">
    <location>
        <begin position="28"/>
        <end position="53"/>
    </location>
</feature>
<feature type="compositionally biased region" description="Pro residues" evidence="1">
    <location>
        <begin position="94"/>
        <end position="104"/>
    </location>
</feature>
<dbReference type="AlphaFoldDB" id="A0A3E0VDR6"/>
<dbReference type="PANTHER" id="PTHR34385:SF1">
    <property type="entry name" value="PEPTIDOGLYCAN L-ALANYL-D-GLUTAMATE ENDOPEPTIDASE CWLK"/>
    <property type="match status" value="1"/>
</dbReference>
<dbReference type="Proteomes" id="UP000256486">
    <property type="component" value="Unassembled WGS sequence"/>
</dbReference>
<gene>
    <name evidence="4" type="ORF">B7R54_00680</name>
</gene>
<keyword evidence="5" id="KW-1185">Reference proteome</keyword>
<dbReference type="CDD" id="cd14852">
    <property type="entry name" value="LD-carboxypeptidase"/>
    <property type="match status" value="1"/>
</dbReference>
<dbReference type="GO" id="GO:0006508">
    <property type="term" value="P:proteolysis"/>
    <property type="evidence" value="ECO:0007669"/>
    <property type="project" value="InterPro"/>
</dbReference>
<dbReference type="InterPro" id="IPR052179">
    <property type="entry name" value="DD-CPase-like"/>
</dbReference>
<protein>
    <recommendedName>
        <fullName evidence="3">D-alanyl-D-alanine carboxypeptidase-like core domain-containing protein</fullName>
    </recommendedName>
</protein>
<dbReference type="SUPFAM" id="SSF55166">
    <property type="entry name" value="Hedgehog/DD-peptidase"/>
    <property type="match status" value="1"/>
</dbReference>
<dbReference type="PANTHER" id="PTHR34385">
    <property type="entry name" value="D-ALANYL-D-ALANINE CARBOXYPEPTIDASE"/>
    <property type="match status" value="1"/>
</dbReference>
<name>A0A3E0VDR6_9MICO</name>
<keyword evidence="2" id="KW-1133">Transmembrane helix</keyword>
<evidence type="ECO:0000256" key="1">
    <source>
        <dbReference type="SAM" id="MobiDB-lite"/>
    </source>
</evidence>
<feature type="region of interest" description="Disordered" evidence="1">
    <location>
        <begin position="64"/>
        <end position="111"/>
    </location>
</feature>
<evidence type="ECO:0000259" key="3">
    <source>
        <dbReference type="Pfam" id="PF02557"/>
    </source>
</evidence>
<feature type="region of interest" description="Disordered" evidence="1">
    <location>
        <begin position="1"/>
        <end position="20"/>
    </location>
</feature>